<organism evidence="3 4">
    <name type="scientific">Lederbergia citrea</name>
    <dbReference type="NCBI Taxonomy" id="2833581"/>
    <lineage>
        <taxon>Bacteria</taxon>
        <taxon>Bacillati</taxon>
        <taxon>Bacillota</taxon>
        <taxon>Bacilli</taxon>
        <taxon>Bacillales</taxon>
        <taxon>Bacillaceae</taxon>
        <taxon>Lederbergia</taxon>
    </lineage>
</organism>
<keyword evidence="1" id="KW-0812">Transmembrane</keyword>
<comment type="caution">
    <text evidence="3">The sequence shown here is derived from an EMBL/GenBank/DDBJ whole genome shotgun (WGS) entry which is preliminary data.</text>
</comment>
<dbReference type="RefSeq" id="WP_213099292.1">
    <property type="nucleotide sequence ID" value="NZ_JAGYPN010000003.1"/>
</dbReference>
<gene>
    <name evidence="3" type="ORF">KHA91_16215</name>
</gene>
<evidence type="ECO:0000313" key="3">
    <source>
        <dbReference type="EMBL" id="MBS4224266.1"/>
    </source>
</evidence>
<evidence type="ECO:0000256" key="1">
    <source>
        <dbReference type="SAM" id="Phobius"/>
    </source>
</evidence>
<keyword evidence="1" id="KW-0472">Membrane</keyword>
<protein>
    <submittedName>
        <fullName evidence="3">DUF4179 domain-containing protein</fullName>
    </submittedName>
</protein>
<keyword evidence="1" id="KW-1133">Transmembrane helix</keyword>
<keyword evidence="4" id="KW-1185">Reference proteome</keyword>
<dbReference type="Gene3D" id="2.60.40.1630">
    <property type="entry name" value="bacillus anthracis domain"/>
    <property type="match status" value="1"/>
</dbReference>
<feature type="domain" description="DUF4179" evidence="2">
    <location>
        <begin position="80"/>
        <end position="167"/>
    </location>
</feature>
<dbReference type="InterPro" id="IPR025436">
    <property type="entry name" value="DUF4179"/>
</dbReference>
<name>A0A942Z6P4_9BACI</name>
<dbReference type="Pfam" id="PF13786">
    <property type="entry name" value="DUF4179"/>
    <property type="match status" value="1"/>
</dbReference>
<evidence type="ECO:0000313" key="4">
    <source>
        <dbReference type="Proteomes" id="UP000676456"/>
    </source>
</evidence>
<dbReference type="AlphaFoldDB" id="A0A942Z6P4"/>
<dbReference type="EMBL" id="JAGYPN010000003">
    <property type="protein sequence ID" value="MBS4224266.1"/>
    <property type="molecule type" value="Genomic_DNA"/>
</dbReference>
<feature type="transmembrane region" description="Helical" evidence="1">
    <location>
        <begin position="88"/>
        <end position="105"/>
    </location>
</feature>
<dbReference type="Proteomes" id="UP000676456">
    <property type="component" value="Unassembled WGS sequence"/>
</dbReference>
<proteinExistence type="predicted"/>
<evidence type="ECO:0000259" key="2">
    <source>
        <dbReference type="Pfam" id="PF13786"/>
    </source>
</evidence>
<reference evidence="3 4" key="1">
    <citation type="submission" date="2021-05" db="EMBL/GenBank/DDBJ databases">
        <title>Novel Bacillus species.</title>
        <authorList>
            <person name="Liu G."/>
        </authorList>
    </citation>
    <scope>NUCLEOTIDE SEQUENCE [LARGE SCALE GENOMIC DNA]</scope>
    <source>
        <strain evidence="3 4">FJAT-49682</strain>
    </source>
</reference>
<accession>A0A942Z6P4</accession>
<sequence>MKCPTVDELSQYVDDLVTGQESVHIDNHLKSCDVCKRVVEAFMGEQQFIKETLLTPTLPEDFASSVLEQLEPYEQKSASRKKTPWRRAMLSAAGILLAVGLSATFNPTFAQWIGGLFSTDQVDEGLRMATEAGFAKRVNQEVTDKGITFKVEDVVADSSRIAISYQVLNENGRIKNSYFDLADGKNEILAKDNRGKLLELSSTGWSSAKDYGFIELSIREQEDLENIIVKFDLNELNGKEGHWQLEIPIDLKESLKATKTVRLKDANTSQHGVDVHLKEVRFAPSSNELLYETSFTQEEQSRINEDIQNLENQYGKEIVNTFTNYGTAIAYHIENENMKVVSHHNSKGSSIDSGLLQGTGQPTGKMGEVKWNESFIPQKKDKKLSFVLDGIIKTEPADFSVTFKPNELKKNPASFEYEGNFVTIKEAKKKGKYSLRKSLLPVKKEDIFTIEMEGEQETLATELGAWVLVDDKGMPYLTYLSGATYDEKDENGRNKTSFTIRAYDVDEIPEELTLHLLSVTRYYEVKDKWKVPLY</sequence>